<keyword evidence="7 10" id="KW-0472">Membrane</keyword>
<comment type="subcellular location">
    <subcellularLocation>
        <location evidence="1 10">Endoplasmic reticulum membrane</location>
        <topology evidence="1 10">Multi-pass membrane protein</topology>
    </subcellularLocation>
</comment>
<evidence type="ECO:0000256" key="8">
    <source>
        <dbReference type="ARBA" id="ARBA00044793"/>
    </source>
</evidence>
<evidence type="ECO:0000256" key="10">
    <source>
        <dbReference type="RuleBase" id="RU365067"/>
    </source>
</evidence>
<dbReference type="AlphaFoldDB" id="A0A8T9CG31"/>
<dbReference type="Pfam" id="PF04506">
    <property type="entry name" value="Rft-1"/>
    <property type="match status" value="1"/>
</dbReference>
<dbReference type="PANTHER" id="PTHR13117:SF5">
    <property type="entry name" value="PROTEIN RFT1 HOMOLOG"/>
    <property type="match status" value="1"/>
</dbReference>
<dbReference type="EMBL" id="QGMK01000284">
    <property type="protein sequence ID" value="TVY82714.1"/>
    <property type="molecule type" value="Genomic_DNA"/>
</dbReference>
<dbReference type="InterPro" id="IPR007594">
    <property type="entry name" value="RFT1"/>
</dbReference>
<comment type="caution">
    <text evidence="10">Lacks conserved residue(s) required for the propagation of feature annotation.</text>
</comment>
<evidence type="ECO:0000313" key="12">
    <source>
        <dbReference type="EMBL" id="TVY82714.1"/>
    </source>
</evidence>
<evidence type="ECO:0000313" key="13">
    <source>
        <dbReference type="Proteomes" id="UP000469558"/>
    </source>
</evidence>
<comment type="similarity">
    <text evidence="3 10">Belongs to the RFT1 family.</text>
</comment>
<evidence type="ECO:0000256" key="6">
    <source>
        <dbReference type="ARBA" id="ARBA00022989"/>
    </source>
</evidence>
<evidence type="ECO:0000256" key="5">
    <source>
        <dbReference type="ARBA" id="ARBA00022824"/>
    </source>
</evidence>
<feature type="transmembrane region" description="Helical" evidence="10">
    <location>
        <begin position="156"/>
        <end position="174"/>
    </location>
</feature>
<evidence type="ECO:0000256" key="3">
    <source>
        <dbReference type="ARBA" id="ARBA00010288"/>
    </source>
</evidence>
<name>A0A8T9CG31_9HELO</name>
<feature type="region of interest" description="Disordered" evidence="11">
    <location>
        <begin position="81"/>
        <end position="102"/>
    </location>
</feature>
<feature type="transmembrane region" description="Helical" evidence="10">
    <location>
        <begin position="458"/>
        <end position="482"/>
    </location>
</feature>
<keyword evidence="4 10" id="KW-0812">Transmembrane</keyword>
<comment type="caution">
    <text evidence="12">The sequence shown here is derived from an EMBL/GenBank/DDBJ whole genome shotgun (WGS) entry which is preliminary data.</text>
</comment>
<comment type="pathway">
    <text evidence="2">Protein modification; protein glycosylation.</text>
</comment>
<feature type="transmembrane region" description="Helical" evidence="10">
    <location>
        <begin position="401"/>
        <end position="420"/>
    </location>
</feature>
<dbReference type="GO" id="GO:0006488">
    <property type="term" value="P:dolichol-linked oligosaccharide biosynthetic process"/>
    <property type="evidence" value="ECO:0007669"/>
    <property type="project" value="InterPro"/>
</dbReference>
<evidence type="ECO:0000256" key="1">
    <source>
        <dbReference type="ARBA" id="ARBA00004477"/>
    </source>
</evidence>
<comment type="function">
    <text evidence="9 10">Intramembrane glycolipid transporter that operates in the biosynthetic pathway of dolichol-linked oligosaccharides, the glycan precursors employed in protein asparagine (N)-glycosylation. The sequential addition of sugars to dolichol pyrophosphate produces dolichol-linked oligosaccharides containing fourteen sugars, including two GlcNAcs, nine mannoses and three glucoses. Once assembled, the oligosaccharide is transferred from the lipid to nascent proteins by oligosaccharyltransferases. The assembly of dolichol-linked oligosaccharides begins on the cytosolic side of the endoplasmic reticulum membrane and finishes in its lumen. RFT1 could mediate the translocation of the cytosolically oriented intermediate DolPP-GlcNAc2Man5, produced by ALG11, into the ER lumen where dolichol-linked oligosaccharides assembly continues. However, the intramembrane lipid transporter activity could not be confirmed in vitro.</text>
</comment>
<keyword evidence="5 10" id="KW-0256">Endoplasmic reticulum</keyword>
<keyword evidence="13" id="KW-1185">Reference proteome</keyword>
<gene>
    <name evidence="12" type="primary">RFT1</name>
    <name evidence="12" type="ORF">LSUE1_G003195</name>
</gene>
<feature type="transmembrane region" description="Helical" evidence="10">
    <location>
        <begin position="186"/>
        <end position="206"/>
    </location>
</feature>
<feature type="transmembrane region" description="Helical" evidence="10">
    <location>
        <begin position="114"/>
        <end position="136"/>
    </location>
</feature>
<keyword evidence="10" id="KW-0813">Transport</keyword>
<evidence type="ECO:0000256" key="2">
    <source>
        <dbReference type="ARBA" id="ARBA00004922"/>
    </source>
</evidence>
<dbReference type="OrthoDB" id="9979195at2759"/>
<reference evidence="12 13" key="1">
    <citation type="submission" date="2018-05" db="EMBL/GenBank/DDBJ databases">
        <title>Genome sequencing and assembly of the regulated plant pathogen Lachnellula willkommii and related sister species for the development of diagnostic species identification markers.</title>
        <authorList>
            <person name="Giroux E."/>
            <person name="Bilodeau G."/>
        </authorList>
    </citation>
    <scope>NUCLEOTIDE SEQUENCE [LARGE SCALE GENOMIC DNA]</scope>
    <source>
        <strain evidence="12 13">CBS 268.59</strain>
    </source>
</reference>
<accession>A0A8T9CG31</accession>
<dbReference type="GO" id="GO:0005789">
    <property type="term" value="C:endoplasmic reticulum membrane"/>
    <property type="evidence" value="ECO:0007669"/>
    <property type="project" value="UniProtKB-SubCell"/>
</dbReference>
<feature type="transmembrane region" description="Helical" evidence="10">
    <location>
        <begin position="362"/>
        <end position="381"/>
    </location>
</feature>
<sequence length="561" mass="60371">MNPPNPPPKEAEVAKKQSSSAGGATILIALQVGSRALTFIVNQILLRFLSPELLGISTQLEVYSISVLFFARESLRVAIQRQTDEPQSGAPEDDEEVPAGHVDGRTAAGKTQAIVNLAHVSIYLGVIFAVILAWLYLRYTDIVVLNTPYFQAAFKLYSIAAVVELLAEPCFVVVQHKSLIKIRGRAEAVATVLRCLMTCGSAIWASRNGVDIGVLPFALGQAVYAATLALVYYGSVWSVSSAGGFNLMLTPVFSTDKAAYILSYFSRPLLVLGTSIFVQSIVKHVLTQGDTFLITALASPVAQGVYALANNYGGLLARLILQPIEESSRNKFGKLLSTVDGAPSKANIGEARKDLLMLLRSYALLSVCILSVGPTVAPLLLKIVAGSRWTTSGAGDVLATYCYYIPLLAFNGLTEAFVSSVATESEVNRQSVWMLAFSAGFAGSAFLFLRVLEMGAKGLVWANVLNMTFRVIWSTAFITSYLKRHGSSFAFSEIAPTPLTLASGLGTYAILLQTATTFTGGFTDLIKSGAVAGVFVIILAFGERAYLRECWTFMRGQEKRD</sequence>
<dbReference type="GO" id="GO:0034203">
    <property type="term" value="P:glycolipid translocation"/>
    <property type="evidence" value="ECO:0007669"/>
    <property type="project" value="TreeGrafter"/>
</dbReference>
<feature type="transmembrane region" description="Helical" evidence="10">
    <location>
        <begin position="525"/>
        <end position="547"/>
    </location>
</feature>
<evidence type="ECO:0000256" key="11">
    <source>
        <dbReference type="SAM" id="MobiDB-lite"/>
    </source>
</evidence>
<evidence type="ECO:0000256" key="9">
    <source>
        <dbReference type="ARBA" id="ARBA00045912"/>
    </source>
</evidence>
<evidence type="ECO:0000256" key="7">
    <source>
        <dbReference type="ARBA" id="ARBA00023136"/>
    </source>
</evidence>
<keyword evidence="6 10" id="KW-1133">Transmembrane helix</keyword>
<evidence type="ECO:0000256" key="4">
    <source>
        <dbReference type="ARBA" id="ARBA00022692"/>
    </source>
</evidence>
<protein>
    <recommendedName>
        <fullName evidence="8 10">Man(5)GlcNAc(2)-PP-dolichol translocation protein RFT1</fullName>
    </recommendedName>
</protein>
<feature type="transmembrane region" description="Helical" evidence="10">
    <location>
        <begin position="432"/>
        <end position="452"/>
    </location>
</feature>
<feature type="transmembrane region" description="Helical" evidence="10">
    <location>
        <begin position="494"/>
        <end position="513"/>
    </location>
</feature>
<dbReference type="PANTHER" id="PTHR13117">
    <property type="entry name" value="ENDOPLASMIC RETICULUM MULTISPAN TRANSMEMBRANE PROTEIN-RELATED"/>
    <property type="match status" value="1"/>
</dbReference>
<dbReference type="Proteomes" id="UP000469558">
    <property type="component" value="Unassembled WGS sequence"/>
</dbReference>
<organism evidence="12 13">
    <name type="scientific">Lachnellula suecica</name>
    <dbReference type="NCBI Taxonomy" id="602035"/>
    <lineage>
        <taxon>Eukaryota</taxon>
        <taxon>Fungi</taxon>
        <taxon>Dikarya</taxon>
        <taxon>Ascomycota</taxon>
        <taxon>Pezizomycotina</taxon>
        <taxon>Leotiomycetes</taxon>
        <taxon>Helotiales</taxon>
        <taxon>Lachnaceae</taxon>
        <taxon>Lachnellula</taxon>
    </lineage>
</organism>
<proteinExistence type="inferred from homology"/>